<comment type="similarity">
    <text evidence="1">Belongs to the chaperonin (HSP60) family.</text>
</comment>
<organism evidence="3 4">
    <name type="scientific">Populus alba x Populus x berolinensis</name>
    <dbReference type="NCBI Taxonomy" id="444605"/>
    <lineage>
        <taxon>Eukaryota</taxon>
        <taxon>Viridiplantae</taxon>
        <taxon>Streptophyta</taxon>
        <taxon>Embryophyta</taxon>
        <taxon>Tracheophyta</taxon>
        <taxon>Spermatophyta</taxon>
        <taxon>Magnoliopsida</taxon>
        <taxon>eudicotyledons</taxon>
        <taxon>Gunneridae</taxon>
        <taxon>Pentapetalae</taxon>
        <taxon>rosids</taxon>
        <taxon>fabids</taxon>
        <taxon>Malpighiales</taxon>
        <taxon>Salicaceae</taxon>
        <taxon>Saliceae</taxon>
        <taxon>Populus</taxon>
    </lineage>
</organism>
<keyword evidence="2" id="KW-0143">Chaperone</keyword>
<dbReference type="GO" id="GO:0140662">
    <property type="term" value="F:ATP-dependent protein folding chaperone"/>
    <property type="evidence" value="ECO:0007669"/>
    <property type="project" value="InterPro"/>
</dbReference>
<dbReference type="PANTHER" id="PTHR45633">
    <property type="entry name" value="60 KDA HEAT SHOCK PROTEIN, MITOCHONDRIAL"/>
    <property type="match status" value="1"/>
</dbReference>
<evidence type="ECO:0000256" key="1">
    <source>
        <dbReference type="ARBA" id="ARBA00006607"/>
    </source>
</evidence>
<evidence type="ECO:0000313" key="3">
    <source>
        <dbReference type="EMBL" id="KAJ6982294.1"/>
    </source>
</evidence>
<keyword evidence="4" id="KW-1185">Reference proteome</keyword>
<evidence type="ECO:0008006" key="5">
    <source>
        <dbReference type="Google" id="ProtNLM"/>
    </source>
</evidence>
<dbReference type="Gene3D" id="1.10.560.10">
    <property type="entry name" value="GroEL-like equatorial domain"/>
    <property type="match status" value="1"/>
</dbReference>
<dbReference type="AlphaFoldDB" id="A0AAD6MB79"/>
<name>A0AAD6MB79_9ROSI</name>
<dbReference type="InterPro" id="IPR001844">
    <property type="entry name" value="Cpn60/GroEL"/>
</dbReference>
<protein>
    <recommendedName>
        <fullName evidence="5">TCP-1/cpn60 chaperonin family protein</fullName>
    </recommendedName>
</protein>
<dbReference type="EMBL" id="JAQIZT010000010">
    <property type="protein sequence ID" value="KAJ6982294.1"/>
    <property type="molecule type" value="Genomic_DNA"/>
</dbReference>
<dbReference type="GO" id="GO:0042026">
    <property type="term" value="P:protein refolding"/>
    <property type="evidence" value="ECO:0007669"/>
    <property type="project" value="InterPro"/>
</dbReference>
<sequence length="155" mass="17118">MIGAEIFKRALSYPARLIAKNAGVNGNVVINQVLSNADIRYGYNAATDTYEDLITAGIIDPTKVVRCCLEHATSVAKTFLTSDAVIVDIKESDPLPMRRRMPPVAPPPMPKSPGVAAWVAQATECSVFLRWRNCKFVIPEHGKSQYYCNNYLIIC</sequence>
<dbReference type="Pfam" id="PF00118">
    <property type="entry name" value="Cpn60_TCP1"/>
    <property type="match status" value="1"/>
</dbReference>
<dbReference type="InterPro" id="IPR027413">
    <property type="entry name" value="GROEL-like_equatorial_sf"/>
</dbReference>
<dbReference type="InterPro" id="IPR002423">
    <property type="entry name" value="Cpn60/GroEL/TCP-1"/>
</dbReference>
<comment type="caution">
    <text evidence="3">The sequence shown here is derived from an EMBL/GenBank/DDBJ whole genome shotgun (WGS) entry which is preliminary data.</text>
</comment>
<dbReference type="Proteomes" id="UP001164929">
    <property type="component" value="Chromosome 10"/>
</dbReference>
<proteinExistence type="inferred from homology"/>
<gene>
    <name evidence="3" type="ORF">NC653_025413</name>
</gene>
<evidence type="ECO:0000256" key="2">
    <source>
        <dbReference type="ARBA" id="ARBA00023186"/>
    </source>
</evidence>
<reference evidence="3" key="1">
    <citation type="journal article" date="2023" name="Mol. Ecol. Resour.">
        <title>Chromosome-level genome assembly of a triploid poplar Populus alba 'Berolinensis'.</title>
        <authorList>
            <person name="Chen S."/>
            <person name="Yu Y."/>
            <person name="Wang X."/>
            <person name="Wang S."/>
            <person name="Zhang T."/>
            <person name="Zhou Y."/>
            <person name="He R."/>
            <person name="Meng N."/>
            <person name="Wang Y."/>
            <person name="Liu W."/>
            <person name="Liu Z."/>
            <person name="Liu J."/>
            <person name="Guo Q."/>
            <person name="Huang H."/>
            <person name="Sederoff R.R."/>
            <person name="Wang G."/>
            <person name="Qu G."/>
            <person name="Chen S."/>
        </authorList>
    </citation>
    <scope>NUCLEOTIDE SEQUENCE</scope>
    <source>
        <strain evidence="3">SC-2020</strain>
    </source>
</reference>
<evidence type="ECO:0000313" key="4">
    <source>
        <dbReference type="Proteomes" id="UP001164929"/>
    </source>
</evidence>
<accession>A0AAD6MB79</accession>
<dbReference type="SUPFAM" id="SSF48592">
    <property type="entry name" value="GroEL equatorial domain-like"/>
    <property type="match status" value="1"/>
</dbReference>
<dbReference type="GO" id="GO:0005524">
    <property type="term" value="F:ATP binding"/>
    <property type="evidence" value="ECO:0007669"/>
    <property type="project" value="InterPro"/>
</dbReference>